<dbReference type="CDD" id="cd11537">
    <property type="entry name" value="NTP-PPase_RS21-C6_like"/>
    <property type="match status" value="1"/>
</dbReference>
<evidence type="ECO:0000313" key="2">
    <source>
        <dbReference type="Proteomes" id="UP001319861"/>
    </source>
</evidence>
<dbReference type="Pfam" id="PF12643">
    <property type="entry name" value="MazG-like"/>
    <property type="match status" value="1"/>
</dbReference>
<dbReference type="Gene3D" id="1.10.287.1080">
    <property type="entry name" value="MazG-like"/>
    <property type="match status" value="1"/>
</dbReference>
<evidence type="ECO:0000313" key="1">
    <source>
        <dbReference type="EMBL" id="BCT75261.1"/>
    </source>
</evidence>
<dbReference type="PIRSF" id="PIRSF029826">
    <property type="entry name" value="UCP029826_pph"/>
    <property type="match status" value="1"/>
</dbReference>
<dbReference type="RefSeq" id="WP_229232024.1">
    <property type="nucleotide sequence ID" value="NZ_AP024525.1"/>
</dbReference>
<dbReference type="PANTHER" id="PTHR46523:SF1">
    <property type="entry name" value="DCTP PYROPHOSPHATASE 1"/>
    <property type="match status" value="1"/>
</dbReference>
<gene>
    <name evidence="1" type="ORF">SCMU_11030</name>
</gene>
<accession>A0ABN6FEN8</accession>
<sequence>MRNDRLERLLQVLRDFVCERDWGQFHSPENLAKSVSVEAGELLECFQWGQPQDIAAVRHELADVLTYCLLLADRLELDPYDIVLEKLEITRAKYPVERSRGRSTKHDQL</sequence>
<keyword evidence="2" id="KW-1185">Reference proteome</keyword>
<reference evidence="1 2" key="1">
    <citation type="journal article" date="2021" name="J. Biosci. Bioeng.">
        <title>Identification and characterization of a chc gene cluster responsible for the aromatization pathway of cyclohexanecarboxylate degradation in Sinomonas cyclohexanicum ATCC 51369.</title>
        <authorList>
            <person name="Yamamoto T."/>
            <person name="Hasegawa Y."/>
            <person name="Lau P.C.K."/>
            <person name="Iwaki H."/>
        </authorList>
    </citation>
    <scope>NUCLEOTIDE SEQUENCE [LARGE SCALE GENOMIC DNA]</scope>
    <source>
        <strain evidence="1 2">ATCC 51369</strain>
    </source>
</reference>
<dbReference type="EMBL" id="AP024525">
    <property type="protein sequence ID" value="BCT75261.1"/>
    <property type="molecule type" value="Genomic_DNA"/>
</dbReference>
<dbReference type="SUPFAM" id="SSF101386">
    <property type="entry name" value="all-alpha NTP pyrophosphatases"/>
    <property type="match status" value="1"/>
</dbReference>
<dbReference type="Proteomes" id="UP001319861">
    <property type="component" value="Chromosome"/>
</dbReference>
<organism evidence="1 2">
    <name type="scientific">Sinomonas cyclohexanicum</name>
    <name type="common">Corynebacterium cyclohexanicum</name>
    <dbReference type="NCBI Taxonomy" id="322009"/>
    <lineage>
        <taxon>Bacteria</taxon>
        <taxon>Bacillati</taxon>
        <taxon>Actinomycetota</taxon>
        <taxon>Actinomycetes</taxon>
        <taxon>Micrococcales</taxon>
        <taxon>Micrococcaceae</taxon>
        <taxon>Sinomonas</taxon>
    </lineage>
</organism>
<name>A0ABN6FEN8_SINCY</name>
<proteinExistence type="predicted"/>
<protein>
    <submittedName>
        <fullName evidence="1">Nucleotide pyrophosphohydrolase</fullName>
    </submittedName>
</protein>
<dbReference type="InterPro" id="IPR025984">
    <property type="entry name" value="DCTPP"/>
</dbReference>
<dbReference type="InterPro" id="IPR052555">
    <property type="entry name" value="dCTP_Pyrophosphatase"/>
</dbReference>
<dbReference type="PANTHER" id="PTHR46523">
    <property type="entry name" value="DCTP PYROPHOSPHATASE 1"/>
    <property type="match status" value="1"/>
</dbReference>